<evidence type="ECO:0000313" key="4">
    <source>
        <dbReference type="Proteomes" id="UP000182836"/>
    </source>
</evidence>
<reference evidence="2 4" key="2">
    <citation type="submission" date="2016-10" db="EMBL/GenBank/DDBJ databases">
        <authorList>
            <person name="de Groot N.N."/>
        </authorList>
    </citation>
    <scope>NUCLEOTIDE SEQUENCE [LARGE SCALE GENOMIC DNA]</scope>
    <source>
        <strain evidence="2 4">DSM 2895</strain>
    </source>
</reference>
<protein>
    <submittedName>
        <fullName evidence="1">Uncharacterized protein</fullName>
    </submittedName>
</protein>
<dbReference type="EMBL" id="FNED01000003">
    <property type="protein sequence ID" value="SDI39939.1"/>
    <property type="molecule type" value="Genomic_DNA"/>
</dbReference>
<dbReference type="PATRIC" id="fig|47500.8.peg.5272"/>
<dbReference type="GeneID" id="42305677"/>
<dbReference type="EMBL" id="LGUG01000004">
    <property type="protein sequence ID" value="KON95894.1"/>
    <property type="molecule type" value="Genomic_DNA"/>
</dbReference>
<dbReference type="AlphaFoldDB" id="A0A0D1XRN3"/>
<keyword evidence="3" id="KW-1185">Reference proteome</keyword>
<evidence type="ECO:0000313" key="3">
    <source>
        <dbReference type="Proteomes" id="UP000037269"/>
    </source>
</evidence>
<organism evidence="1 3">
    <name type="scientific">Aneurinibacillus migulanus</name>
    <name type="common">Bacillus migulanus</name>
    <dbReference type="NCBI Taxonomy" id="47500"/>
    <lineage>
        <taxon>Bacteria</taxon>
        <taxon>Bacillati</taxon>
        <taxon>Bacillota</taxon>
        <taxon>Bacilli</taxon>
        <taxon>Bacillales</taxon>
        <taxon>Paenibacillaceae</taxon>
        <taxon>Aneurinibacillus group</taxon>
        <taxon>Aneurinibacillus</taxon>
    </lineage>
</organism>
<dbReference type="Proteomes" id="UP000182836">
    <property type="component" value="Unassembled WGS sequence"/>
</dbReference>
<name>A0A0D1XRN3_ANEMI</name>
<evidence type="ECO:0000313" key="2">
    <source>
        <dbReference type="EMBL" id="SDI39939.1"/>
    </source>
</evidence>
<proteinExistence type="predicted"/>
<sequence length="133" mass="14451">MANANPTEPTEIKWQQKQHFLHDFSQESYERNELFSKCISLVFGISACLDINPANLEGKVVIQYAGVTLAAVQYQLGEPASVNFGIDGVGKASLIIAATVSEDGKHSIELHYIITGPFGIKLADNSVSVKLPF</sequence>
<dbReference type="RefSeq" id="WP_043069124.1">
    <property type="nucleotide sequence ID" value="NZ_BJOA01000349.1"/>
</dbReference>
<dbReference type="Proteomes" id="UP000037269">
    <property type="component" value="Unassembled WGS sequence"/>
</dbReference>
<evidence type="ECO:0000313" key="1">
    <source>
        <dbReference type="EMBL" id="KON95894.1"/>
    </source>
</evidence>
<gene>
    <name evidence="1" type="ORF">AF333_10775</name>
    <name evidence="2" type="ORF">SAMN04487909_103337</name>
</gene>
<accession>A0A0D1XRN3</accession>
<reference evidence="1 3" key="1">
    <citation type="submission" date="2015-07" db="EMBL/GenBank/DDBJ databases">
        <title>Fjat-14205 dsm 2895.</title>
        <authorList>
            <person name="Liu B."/>
            <person name="Wang J."/>
            <person name="Zhu Y."/>
            <person name="Liu G."/>
            <person name="Chen Q."/>
            <person name="Chen Z."/>
            <person name="Lan J."/>
            <person name="Che J."/>
            <person name="Ge C."/>
            <person name="Shi H."/>
            <person name="Pan Z."/>
            <person name="Liu X."/>
        </authorList>
    </citation>
    <scope>NUCLEOTIDE SEQUENCE [LARGE SCALE GENOMIC DNA]</scope>
    <source>
        <strain evidence="1 3">DSM 2895</strain>
    </source>
</reference>